<sequence>MAPQSGPTPAVVAGLGAAGGTGGSGDGGAGGAEEQNEQQYRALLRQEQEAHLCVEELLREVQDTALHERTERQSNEARALQELSTLRAHLGNMDRLISFEKATQQCQLDRELSVTDGDKDRMRQQLSAHEFCQRSLVRQVSALLPHLRALEERAVREQVSAGGHTAGPVGASRTVVPALEPLGKQSSWMASAQPAAQAVGGCRRRRARSGPPIVLAQGEGLELGLAAEALLLPLQPQDSSEHGVDHVADEGSEEELWAYVRHMQAYARRVQLR</sequence>
<dbReference type="EMBL" id="HBNR01002999">
    <property type="protein sequence ID" value="CAE4562496.1"/>
    <property type="molecule type" value="Transcribed_RNA"/>
</dbReference>
<reference evidence="2" key="1">
    <citation type="submission" date="2021-01" db="EMBL/GenBank/DDBJ databases">
        <authorList>
            <person name="Corre E."/>
            <person name="Pelletier E."/>
            <person name="Niang G."/>
            <person name="Scheremetjew M."/>
            <person name="Finn R."/>
            <person name="Kale V."/>
            <person name="Holt S."/>
            <person name="Cochrane G."/>
            <person name="Meng A."/>
            <person name="Brown T."/>
            <person name="Cohen L."/>
        </authorList>
    </citation>
    <scope>NUCLEOTIDE SEQUENCE</scope>
    <source>
        <strain evidence="2">CCMP3105</strain>
    </source>
</reference>
<dbReference type="AlphaFoldDB" id="A0A7S4PTS7"/>
<evidence type="ECO:0000256" key="1">
    <source>
        <dbReference type="SAM" id="MobiDB-lite"/>
    </source>
</evidence>
<accession>A0A7S4PTS7</accession>
<name>A0A7S4PTS7_9DINO</name>
<organism evidence="2">
    <name type="scientific">Alexandrium monilatum</name>
    <dbReference type="NCBI Taxonomy" id="311494"/>
    <lineage>
        <taxon>Eukaryota</taxon>
        <taxon>Sar</taxon>
        <taxon>Alveolata</taxon>
        <taxon>Dinophyceae</taxon>
        <taxon>Gonyaulacales</taxon>
        <taxon>Pyrocystaceae</taxon>
        <taxon>Alexandrium</taxon>
    </lineage>
</organism>
<gene>
    <name evidence="2" type="ORF">AMON00008_LOCUS2115</name>
</gene>
<proteinExistence type="predicted"/>
<feature type="region of interest" description="Disordered" evidence="1">
    <location>
        <begin position="1"/>
        <end position="38"/>
    </location>
</feature>
<protein>
    <submittedName>
        <fullName evidence="2">Uncharacterized protein</fullName>
    </submittedName>
</protein>
<evidence type="ECO:0000313" key="2">
    <source>
        <dbReference type="EMBL" id="CAE4562496.1"/>
    </source>
</evidence>
<feature type="compositionally biased region" description="Gly residues" evidence="1">
    <location>
        <begin position="16"/>
        <end position="31"/>
    </location>
</feature>